<dbReference type="GO" id="GO:0009847">
    <property type="term" value="P:spore germination"/>
    <property type="evidence" value="ECO:0007669"/>
    <property type="project" value="InterPro"/>
</dbReference>
<keyword evidence="7 8" id="KW-0472">Membrane</keyword>
<feature type="transmembrane region" description="Helical" evidence="8">
    <location>
        <begin position="121"/>
        <end position="139"/>
    </location>
</feature>
<dbReference type="Proteomes" id="UP000593802">
    <property type="component" value="Chromosome"/>
</dbReference>
<feature type="transmembrane region" description="Helical" evidence="8">
    <location>
        <begin position="82"/>
        <end position="101"/>
    </location>
</feature>
<gene>
    <name evidence="9" type="ORF">skT53_34750</name>
</gene>
<evidence type="ECO:0000256" key="1">
    <source>
        <dbReference type="ARBA" id="ARBA00004141"/>
    </source>
</evidence>
<evidence type="ECO:0000256" key="3">
    <source>
        <dbReference type="ARBA" id="ARBA00022448"/>
    </source>
</evidence>
<organism evidence="9 10">
    <name type="scientific">Effusibacillus dendaii</name>
    <dbReference type="NCBI Taxonomy" id="2743772"/>
    <lineage>
        <taxon>Bacteria</taxon>
        <taxon>Bacillati</taxon>
        <taxon>Bacillota</taxon>
        <taxon>Bacilli</taxon>
        <taxon>Bacillales</taxon>
        <taxon>Alicyclobacillaceae</taxon>
        <taxon>Effusibacillus</taxon>
    </lineage>
</organism>
<keyword evidence="3" id="KW-0813">Transport</keyword>
<keyword evidence="6 8" id="KW-1133">Transmembrane helix</keyword>
<dbReference type="EMBL" id="AP023366">
    <property type="protein sequence ID" value="BCJ88490.1"/>
    <property type="molecule type" value="Genomic_DNA"/>
</dbReference>
<feature type="transmembrane region" description="Helical" evidence="8">
    <location>
        <begin position="7"/>
        <end position="30"/>
    </location>
</feature>
<comment type="subcellular location">
    <subcellularLocation>
        <location evidence="1">Membrane</location>
        <topology evidence="1">Multi-pass membrane protein</topology>
    </subcellularLocation>
</comment>
<dbReference type="GO" id="GO:0016020">
    <property type="term" value="C:membrane"/>
    <property type="evidence" value="ECO:0007669"/>
    <property type="project" value="UniProtKB-SubCell"/>
</dbReference>
<keyword evidence="10" id="KW-1185">Reference proteome</keyword>
<reference evidence="9 10" key="1">
    <citation type="submission" date="2020-08" db="EMBL/GenBank/DDBJ databases">
        <title>Complete Genome Sequence of Effusibacillus dendaii Strain skT53, Isolated from Farmland soil.</title>
        <authorList>
            <person name="Konishi T."/>
            <person name="Kawasaki H."/>
        </authorList>
    </citation>
    <scope>NUCLEOTIDE SEQUENCE [LARGE SCALE GENOMIC DNA]</scope>
    <source>
        <strain evidence="10">skT53</strain>
    </source>
</reference>
<proteinExistence type="inferred from homology"/>
<evidence type="ECO:0000256" key="8">
    <source>
        <dbReference type="SAM" id="Phobius"/>
    </source>
</evidence>
<keyword evidence="5 8" id="KW-0812">Transmembrane</keyword>
<keyword evidence="4" id="KW-0309">Germination</keyword>
<dbReference type="Pfam" id="PF03845">
    <property type="entry name" value="Spore_permease"/>
    <property type="match status" value="1"/>
</dbReference>
<protein>
    <recommendedName>
        <fullName evidence="11">Spore germination protein</fullName>
    </recommendedName>
</protein>
<feature type="transmembrane region" description="Helical" evidence="8">
    <location>
        <begin position="42"/>
        <end position="61"/>
    </location>
</feature>
<evidence type="ECO:0000313" key="10">
    <source>
        <dbReference type="Proteomes" id="UP000593802"/>
    </source>
</evidence>
<evidence type="ECO:0000256" key="4">
    <source>
        <dbReference type="ARBA" id="ARBA00022544"/>
    </source>
</evidence>
<dbReference type="PANTHER" id="PTHR34975">
    <property type="entry name" value="SPORE GERMINATION PROTEIN A2"/>
    <property type="match status" value="1"/>
</dbReference>
<accession>A0A7I8DIK0</accession>
<evidence type="ECO:0000313" key="9">
    <source>
        <dbReference type="EMBL" id="BCJ88490.1"/>
    </source>
</evidence>
<feature type="transmembrane region" description="Helical" evidence="8">
    <location>
        <begin position="146"/>
        <end position="165"/>
    </location>
</feature>
<dbReference type="KEGG" id="eff:skT53_34750"/>
<comment type="similarity">
    <text evidence="2">Belongs to the amino acid-polyamine-organocation (APC) superfamily. Spore germination protein (SGP) (TC 2.A.3.9) family.</text>
</comment>
<dbReference type="InterPro" id="IPR004761">
    <property type="entry name" value="Spore_GerAB"/>
</dbReference>
<evidence type="ECO:0000256" key="5">
    <source>
        <dbReference type="ARBA" id="ARBA00022692"/>
    </source>
</evidence>
<evidence type="ECO:0000256" key="2">
    <source>
        <dbReference type="ARBA" id="ARBA00007998"/>
    </source>
</evidence>
<sequence>MDKRTETVSVLQVSMILMSSAGIIDHVIVIPMLLQSAGRDSWLSILFAGVIFAGWILWIYFIIKRMEKQHILDWLKQRTGAAIAWTIIAMVNVLLFFTGAFTLRDTTVWTNISYLPKTPNLILVLLFGSICLYSAYSGIRTMAITNGILLPFVVIFGWFVALSNIPNKDYSLLLPVFEHGFDPVLKGMVYAGSGFRFRRRWKQLL</sequence>
<dbReference type="PANTHER" id="PTHR34975:SF2">
    <property type="entry name" value="SPORE GERMINATION PROTEIN A2"/>
    <property type="match status" value="1"/>
</dbReference>
<evidence type="ECO:0000256" key="7">
    <source>
        <dbReference type="ARBA" id="ARBA00023136"/>
    </source>
</evidence>
<evidence type="ECO:0000256" key="6">
    <source>
        <dbReference type="ARBA" id="ARBA00022989"/>
    </source>
</evidence>
<dbReference type="AlphaFoldDB" id="A0A7I8DIK0"/>
<name>A0A7I8DIK0_9BACL</name>
<evidence type="ECO:0008006" key="11">
    <source>
        <dbReference type="Google" id="ProtNLM"/>
    </source>
</evidence>